<dbReference type="AlphaFoldDB" id="G4U1R4"/>
<organism evidence="1 2">
    <name type="scientific">Serendipita indica (strain DSM 11827)</name>
    <name type="common">Root endophyte fungus</name>
    <name type="synonym">Piriformospora indica</name>
    <dbReference type="NCBI Taxonomy" id="1109443"/>
    <lineage>
        <taxon>Eukaryota</taxon>
        <taxon>Fungi</taxon>
        <taxon>Dikarya</taxon>
        <taxon>Basidiomycota</taxon>
        <taxon>Agaricomycotina</taxon>
        <taxon>Agaricomycetes</taxon>
        <taxon>Sebacinales</taxon>
        <taxon>Serendipitaceae</taxon>
        <taxon>Serendipita</taxon>
    </lineage>
</organism>
<reference evidence="1 2" key="1">
    <citation type="journal article" date="2011" name="PLoS Pathog.">
        <title>Endophytic Life Strategies Decoded by Genome and Transcriptome Analyses of the Mutualistic Root Symbiont Piriformospora indica.</title>
        <authorList>
            <person name="Zuccaro A."/>
            <person name="Lahrmann U."/>
            <person name="Guldener U."/>
            <person name="Langen G."/>
            <person name="Pfiffi S."/>
            <person name="Biedenkopf D."/>
            <person name="Wong P."/>
            <person name="Samans B."/>
            <person name="Grimm C."/>
            <person name="Basiewicz M."/>
            <person name="Murat C."/>
            <person name="Martin F."/>
            <person name="Kogel K.H."/>
        </authorList>
    </citation>
    <scope>NUCLEOTIDE SEQUENCE [LARGE SCALE GENOMIC DNA]</scope>
    <source>
        <strain evidence="1 2">DSM 11827</strain>
    </source>
</reference>
<dbReference type="HOGENOM" id="CLU_2671972_0_0_1"/>
<keyword evidence="2" id="KW-1185">Reference proteome</keyword>
<accession>G4U1R4</accession>
<evidence type="ECO:0000313" key="2">
    <source>
        <dbReference type="Proteomes" id="UP000007148"/>
    </source>
</evidence>
<sequence>MPARSMMFFEANINVTCQKWMTNGYQKHPTPIRIMRALQLKHFSLPHVNLCREMDVAIPMSRAPSIKLGEFFDKR</sequence>
<name>G4U1R4_SERID</name>
<gene>
    <name evidence="1" type="ORF">PIIN_11484</name>
</gene>
<evidence type="ECO:0000313" key="1">
    <source>
        <dbReference type="EMBL" id="CCA77507.1"/>
    </source>
</evidence>
<comment type="caution">
    <text evidence="1">The sequence shown here is derived from an EMBL/GenBank/DDBJ whole genome shotgun (WGS) entry which is preliminary data.</text>
</comment>
<proteinExistence type="predicted"/>
<dbReference type="Proteomes" id="UP000007148">
    <property type="component" value="Unassembled WGS sequence"/>
</dbReference>
<dbReference type="InParanoid" id="G4U1R4"/>
<protein>
    <submittedName>
        <fullName evidence="1">Uncharacterized protein</fullName>
    </submittedName>
</protein>
<dbReference type="EMBL" id="CAFZ01001671">
    <property type="protein sequence ID" value="CCA77507.1"/>
    <property type="molecule type" value="Genomic_DNA"/>
</dbReference>